<name>A0A8J3D526_9BACT</name>
<organism evidence="1 2">
    <name type="scientific">Persicitalea jodogahamensis</name>
    <dbReference type="NCBI Taxonomy" id="402147"/>
    <lineage>
        <taxon>Bacteria</taxon>
        <taxon>Pseudomonadati</taxon>
        <taxon>Bacteroidota</taxon>
        <taxon>Cytophagia</taxon>
        <taxon>Cytophagales</taxon>
        <taxon>Spirosomataceae</taxon>
        <taxon>Persicitalea</taxon>
    </lineage>
</organism>
<sequence length="63" mass="7521">MKLPPPIRTYTLAITGRGYPYYLHYTSPFQWKTILPTPPYTFYKQQGRPLVWFMNKPAKEVVK</sequence>
<evidence type="ECO:0000313" key="2">
    <source>
        <dbReference type="Proteomes" id="UP000598271"/>
    </source>
</evidence>
<reference evidence="1 2" key="1">
    <citation type="journal article" date="2014" name="Int. J. Syst. Evol. Microbiol.">
        <title>Complete genome sequence of Corynebacterium casei LMG S-19264T (=DSM 44701T), isolated from a smear-ripened cheese.</title>
        <authorList>
            <consortium name="US DOE Joint Genome Institute (JGI-PGF)"/>
            <person name="Walter F."/>
            <person name="Albersmeier A."/>
            <person name="Kalinowski J."/>
            <person name="Ruckert C."/>
        </authorList>
    </citation>
    <scope>NUCLEOTIDE SEQUENCE [LARGE SCALE GENOMIC DNA]</scope>
    <source>
        <strain evidence="1 2">KCTC 12866</strain>
    </source>
</reference>
<dbReference type="EMBL" id="BMXF01000003">
    <property type="protein sequence ID" value="GHB75145.1"/>
    <property type="molecule type" value="Genomic_DNA"/>
</dbReference>
<comment type="caution">
    <text evidence="1">The sequence shown here is derived from an EMBL/GenBank/DDBJ whole genome shotgun (WGS) entry which is preliminary data.</text>
</comment>
<evidence type="ECO:0000313" key="1">
    <source>
        <dbReference type="EMBL" id="GHB75145.1"/>
    </source>
</evidence>
<gene>
    <name evidence="1" type="ORF">GCM10007390_31110</name>
</gene>
<dbReference type="AlphaFoldDB" id="A0A8J3D526"/>
<accession>A0A8J3D526</accession>
<protein>
    <submittedName>
        <fullName evidence="1">Uncharacterized protein</fullName>
    </submittedName>
</protein>
<keyword evidence="2" id="KW-1185">Reference proteome</keyword>
<dbReference type="Proteomes" id="UP000598271">
    <property type="component" value="Unassembled WGS sequence"/>
</dbReference>
<proteinExistence type="predicted"/>